<evidence type="ECO:0000256" key="1">
    <source>
        <dbReference type="ARBA" id="ARBA00004651"/>
    </source>
</evidence>
<evidence type="ECO:0000256" key="2">
    <source>
        <dbReference type="ARBA" id="ARBA00022448"/>
    </source>
</evidence>
<dbReference type="PRINTS" id="PR01988">
    <property type="entry name" value="EXPORTERBACE"/>
</dbReference>
<keyword evidence="3" id="KW-1003">Cell membrane</keyword>
<feature type="transmembrane region" description="Helical" evidence="7">
    <location>
        <begin position="296"/>
        <end position="315"/>
    </location>
</feature>
<evidence type="ECO:0000256" key="7">
    <source>
        <dbReference type="SAM" id="Phobius"/>
    </source>
</evidence>
<proteinExistence type="predicted"/>
<dbReference type="SUPFAM" id="SSF103473">
    <property type="entry name" value="MFS general substrate transporter"/>
    <property type="match status" value="1"/>
</dbReference>
<dbReference type="Pfam" id="PF07690">
    <property type="entry name" value="MFS_1"/>
    <property type="match status" value="1"/>
</dbReference>
<dbReference type="EMBL" id="CP048620">
    <property type="protein sequence ID" value="QPJ66701.1"/>
    <property type="molecule type" value="Genomic_DNA"/>
</dbReference>
<reference evidence="9" key="1">
    <citation type="submission" date="2020-02" db="EMBL/GenBank/DDBJ databases">
        <title>Genomic and physiological characterization of two novel Nitrospinaceae genera.</title>
        <authorList>
            <person name="Mueller A.J."/>
            <person name="Jung M.-Y."/>
            <person name="Strachan C.R."/>
            <person name="Herbold C.W."/>
            <person name="Kirkegaard R.H."/>
            <person name="Daims H."/>
        </authorList>
    </citation>
    <scope>NUCLEOTIDE SEQUENCE [LARGE SCALE GENOMIC DNA]</scope>
</reference>
<dbReference type="PANTHER" id="PTHR43266:SF2">
    <property type="entry name" value="MAJOR FACILITATOR SUPERFAMILY (MFS) PROFILE DOMAIN-CONTAINING PROTEIN"/>
    <property type="match status" value="1"/>
</dbReference>
<dbReference type="AlphaFoldDB" id="A0A7T0C526"/>
<keyword evidence="5 7" id="KW-1133">Transmembrane helix</keyword>
<dbReference type="InterPro" id="IPR022324">
    <property type="entry name" value="Bacilysin_exporter_BacE_put"/>
</dbReference>
<dbReference type="KEGG" id="nva:G3M78_15340"/>
<evidence type="ECO:0000313" key="8">
    <source>
        <dbReference type="EMBL" id="QPJ66701.1"/>
    </source>
</evidence>
<organism evidence="8 9">
    <name type="scientific">Candidatus Nitrohelix vancouverensis</name>
    <dbReference type="NCBI Taxonomy" id="2705534"/>
    <lineage>
        <taxon>Bacteria</taxon>
        <taxon>Pseudomonadati</taxon>
        <taxon>Nitrospinota/Tectimicrobiota group</taxon>
        <taxon>Nitrospinota</taxon>
        <taxon>Nitrospinia</taxon>
        <taxon>Nitrospinales</taxon>
        <taxon>Nitrospinaceae</taxon>
        <taxon>Candidatus Nitrohelix</taxon>
    </lineage>
</organism>
<dbReference type="InterPro" id="IPR011701">
    <property type="entry name" value="MFS"/>
</dbReference>
<feature type="transmembrane region" description="Helical" evidence="7">
    <location>
        <begin position="83"/>
        <end position="102"/>
    </location>
</feature>
<keyword evidence="4 7" id="KW-0812">Transmembrane</keyword>
<dbReference type="Gene3D" id="1.20.1250.20">
    <property type="entry name" value="MFS general substrate transporter like domains"/>
    <property type="match status" value="1"/>
</dbReference>
<evidence type="ECO:0000256" key="4">
    <source>
        <dbReference type="ARBA" id="ARBA00022692"/>
    </source>
</evidence>
<evidence type="ECO:0000313" key="9">
    <source>
        <dbReference type="Proteomes" id="UP000594464"/>
    </source>
</evidence>
<dbReference type="InterPro" id="IPR036259">
    <property type="entry name" value="MFS_trans_sf"/>
</dbReference>
<gene>
    <name evidence="8" type="ORF">G3M78_15340</name>
</gene>
<keyword evidence="6 7" id="KW-0472">Membrane</keyword>
<feature type="transmembrane region" description="Helical" evidence="7">
    <location>
        <begin position="393"/>
        <end position="413"/>
    </location>
</feature>
<sequence>MPHTFGSEYITILKQNPSFRNLWYGQVISELGDWLNSIAIYALILELGDSGMALAGVMMAKLFPFVLVSPIAGVVVDRFSRKWVMILSDLGRFLLVLGFLAVDSSDDVWLIFSLTALAIALAGFFEPARSAIIPSLIPRKDLVVANALSSSTWSIMLAFGAAVGGVVVSIAGIRTAFLLDAVTFLFSAWFIFKLPEEKEEDAARARLSRKDGGWKNFIEGVKYLLSEPIILALSLLKSGLALAGCVMTLAPLYAHQMYARPQDVSLAIGLLYASRGVGAALGPPLVRKYFGDSAQVLHISIGAGFLLSGFFYYLFSFTTTLGLACTMLGLATLSGSLIWVFSSALIHMEAKGPLLGRVFSAELALMTLIMGLSNWAAGASIDYGAMTAYEVSRWMAVLITLPGFIWFAFVFLVRKRLAKGKCVGSVCSIDPSGFNPVAPMSGDTIEEPRL</sequence>
<dbReference type="PANTHER" id="PTHR43266">
    <property type="entry name" value="MACROLIDE-EFFLUX PROTEIN"/>
    <property type="match status" value="1"/>
</dbReference>
<accession>A0A7T0C526</accession>
<feature type="transmembrane region" description="Helical" evidence="7">
    <location>
        <begin position="229"/>
        <end position="254"/>
    </location>
</feature>
<keyword evidence="2" id="KW-0813">Transport</keyword>
<feature type="transmembrane region" description="Helical" evidence="7">
    <location>
        <begin position="108"/>
        <end position="125"/>
    </location>
</feature>
<feature type="transmembrane region" description="Helical" evidence="7">
    <location>
        <begin position="321"/>
        <end position="342"/>
    </location>
</feature>
<comment type="subcellular location">
    <subcellularLocation>
        <location evidence="1">Cell membrane</location>
        <topology evidence="1">Multi-pass membrane protein</topology>
    </subcellularLocation>
</comment>
<dbReference type="CDD" id="cd06173">
    <property type="entry name" value="MFS_MefA_like"/>
    <property type="match status" value="1"/>
</dbReference>
<feature type="transmembrane region" description="Helical" evidence="7">
    <location>
        <begin position="146"/>
        <end position="170"/>
    </location>
</feature>
<protein>
    <submittedName>
        <fullName evidence="8">MFS transporter</fullName>
    </submittedName>
</protein>
<feature type="transmembrane region" description="Helical" evidence="7">
    <location>
        <begin position="53"/>
        <end position="76"/>
    </location>
</feature>
<dbReference type="Proteomes" id="UP000594464">
    <property type="component" value="Chromosome"/>
</dbReference>
<feature type="transmembrane region" description="Helical" evidence="7">
    <location>
        <begin position="354"/>
        <end position="373"/>
    </location>
</feature>
<dbReference type="GO" id="GO:0005886">
    <property type="term" value="C:plasma membrane"/>
    <property type="evidence" value="ECO:0007669"/>
    <property type="project" value="UniProtKB-SubCell"/>
</dbReference>
<evidence type="ECO:0000256" key="3">
    <source>
        <dbReference type="ARBA" id="ARBA00022475"/>
    </source>
</evidence>
<name>A0A7T0C526_9BACT</name>
<evidence type="ECO:0000256" key="5">
    <source>
        <dbReference type="ARBA" id="ARBA00022989"/>
    </source>
</evidence>
<evidence type="ECO:0000256" key="6">
    <source>
        <dbReference type="ARBA" id="ARBA00023136"/>
    </source>
</evidence>
<dbReference type="GO" id="GO:0022857">
    <property type="term" value="F:transmembrane transporter activity"/>
    <property type="evidence" value="ECO:0007669"/>
    <property type="project" value="InterPro"/>
</dbReference>